<gene>
    <name evidence="2" type="ORF">Ahy_B03g065922</name>
</gene>
<feature type="region of interest" description="Disordered" evidence="1">
    <location>
        <begin position="197"/>
        <end position="269"/>
    </location>
</feature>
<evidence type="ECO:0008006" key="4">
    <source>
        <dbReference type="Google" id="ProtNLM"/>
    </source>
</evidence>
<sequence length="269" mass="30225">MATSSSHAAAQDKEKEIIQRLILEDSTSRPSISALHPQKNAYWGGGFRDTGTTKTLLFLTYNAPLDDWSCDLTTNNFHLPCGMISMSLLDVAAITRLPISPPDCTLDMQPERQYSISLTNSYSDFIAYNMGEEGTDITDDEYIDFLFYWLTAIIFCSQSVQMSNSYITKSCFEWWAAYYSRYTLTLEEIQQSAIRIAPAAESSPKRTHKRKADTARQPPHKSRRTPTRTSRRLRLQPSSESSEGSEQTIKDTLAASSPSEDTADSDPDP</sequence>
<name>A0A445A2M4_ARAHY</name>
<dbReference type="Proteomes" id="UP000289738">
    <property type="component" value="Chromosome B03"/>
</dbReference>
<evidence type="ECO:0000256" key="1">
    <source>
        <dbReference type="SAM" id="MobiDB-lite"/>
    </source>
</evidence>
<accession>A0A445A2M4</accession>
<dbReference type="AlphaFoldDB" id="A0A445A2M4"/>
<comment type="caution">
    <text evidence="2">The sequence shown here is derived from an EMBL/GenBank/DDBJ whole genome shotgun (WGS) entry which is preliminary data.</text>
</comment>
<dbReference type="EMBL" id="SDMP01000013">
    <property type="protein sequence ID" value="RYR20701.1"/>
    <property type="molecule type" value="Genomic_DNA"/>
</dbReference>
<reference evidence="2 3" key="1">
    <citation type="submission" date="2019-01" db="EMBL/GenBank/DDBJ databases">
        <title>Sequencing of cultivated peanut Arachis hypogaea provides insights into genome evolution and oil improvement.</title>
        <authorList>
            <person name="Chen X."/>
        </authorList>
    </citation>
    <scope>NUCLEOTIDE SEQUENCE [LARGE SCALE GENOMIC DNA]</scope>
    <source>
        <strain evidence="3">cv. Fuhuasheng</strain>
        <tissue evidence="2">Leaves</tissue>
    </source>
</reference>
<feature type="compositionally biased region" description="Low complexity" evidence="1">
    <location>
        <begin position="235"/>
        <end position="246"/>
    </location>
</feature>
<proteinExistence type="predicted"/>
<protein>
    <recommendedName>
        <fullName evidence="4">Aminotransferase-like plant mobile domain-containing protein</fullName>
    </recommendedName>
</protein>
<evidence type="ECO:0000313" key="2">
    <source>
        <dbReference type="EMBL" id="RYR20701.1"/>
    </source>
</evidence>
<organism evidence="2 3">
    <name type="scientific">Arachis hypogaea</name>
    <name type="common">Peanut</name>
    <dbReference type="NCBI Taxonomy" id="3818"/>
    <lineage>
        <taxon>Eukaryota</taxon>
        <taxon>Viridiplantae</taxon>
        <taxon>Streptophyta</taxon>
        <taxon>Embryophyta</taxon>
        <taxon>Tracheophyta</taxon>
        <taxon>Spermatophyta</taxon>
        <taxon>Magnoliopsida</taxon>
        <taxon>eudicotyledons</taxon>
        <taxon>Gunneridae</taxon>
        <taxon>Pentapetalae</taxon>
        <taxon>rosids</taxon>
        <taxon>fabids</taxon>
        <taxon>Fabales</taxon>
        <taxon>Fabaceae</taxon>
        <taxon>Papilionoideae</taxon>
        <taxon>50 kb inversion clade</taxon>
        <taxon>dalbergioids sensu lato</taxon>
        <taxon>Dalbergieae</taxon>
        <taxon>Pterocarpus clade</taxon>
        <taxon>Arachis</taxon>
    </lineage>
</organism>
<keyword evidence="3" id="KW-1185">Reference proteome</keyword>
<feature type="compositionally biased region" description="Basic residues" evidence="1">
    <location>
        <begin position="218"/>
        <end position="234"/>
    </location>
</feature>
<evidence type="ECO:0000313" key="3">
    <source>
        <dbReference type="Proteomes" id="UP000289738"/>
    </source>
</evidence>